<evidence type="ECO:0000313" key="3">
    <source>
        <dbReference type="Proteomes" id="UP000275281"/>
    </source>
</evidence>
<dbReference type="OrthoDB" id="197869at2"/>
<dbReference type="EMBL" id="RPOK01000001">
    <property type="protein sequence ID" value="RPJ68106.1"/>
    <property type="molecule type" value="Genomic_DNA"/>
</dbReference>
<dbReference type="AlphaFoldDB" id="A0A3N5Y541"/>
<accession>A0A3N5Y541</accession>
<comment type="caution">
    <text evidence="2">The sequence shown here is derived from an EMBL/GenBank/DDBJ whole genome shotgun (WGS) entry which is preliminary data.</text>
</comment>
<dbReference type="Gene3D" id="2.40.160.10">
    <property type="entry name" value="Porin"/>
    <property type="match status" value="1"/>
</dbReference>
<reference evidence="2 3" key="1">
    <citation type="submission" date="2018-11" db="EMBL/GenBank/DDBJ databases">
        <authorList>
            <person name="Ye M.-Q."/>
            <person name="Du Z.-J."/>
        </authorList>
    </citation>
    <scope>NUCLEOTIDE SEQUENCE [LARGE SCALE GENOMIC DNA]</scope>
    <source>
        <strain evidence="2 3">U0105</strain>
    </source>
</reference>
<proteinExistence type="predicted"/>
<keyword evidence="3" id="KW-1185">Reference proteome</keyword>
<evidence type="ECO:0000256" key="1">
    <source>
        <dbReference type="SAM" id="SignalP"/>
    </source>
</evidence>
<sequence>MKKRIIIFALCSLFISASSFAEVRFSGFASINAGKVLSGSGVPQFGLEPTFLADYPIVSAYDEDISFSPESLFGLQVYADIGEGLSATAQIVARGADDYDAQFEWAYLSYVINDAWTVQAGKKRLPLFYYSDFYDVGYAYVWMRPPADNYTWQIFNYEGVNFLYNGQWGDWSVTGNLYTGKEDSKENRLLSEFFFQEPTREIWKDIMGGVLGLSKDWLELRLTHMRYTNERFRSGEQTLFDGSTERDGKFYGLAANADWGTWFVLTEFNRLDLGGNLDTAMVSVGYRHDDLTPYIGYSTFEQKDADDGDGEDHNTTFIGLRWDFVPSAAFKVQFDKVKDNSFNLAVAGDSESITLGVDLVF</sequence>
<dbReference type="RefSeq" id="WP_124026108.1">
    <property type="nucleotide sequence ID" value="NZ_JBHRSN010000005.1"/>
</dbReference>
<feature type="signal peptide" evidence="1">
    <location>
        <begin position="1"/>
        <end position="21"/>
    </location>
</feature>
<name>A0A3N5Y541_9ALTE</name>
<gene>
    <name evidence="2" type="ORF">DRW07_01455</name>
</gene>
<protein>
    <submittedName>
        <fullName evidence="2">Porin</fullName>
    </submittedName>
</protein>
<keyword evidence="1" id="KW-0732">Signal</keyword>
<dbReference type="SUPFAM" id="SSF56935">
    <property type="entry name" value="Porins"/>
    <property type="match status" value="1"/>
</dbReference>
<dbReference type="InterPro" id="IPR023614">
    <property type="entry name" value="Porin_dom_sf"/>
</dbReference>
<feature type="chain" id="PRO_5018046468" evidence="1">
    <location>
        <begin position="22"/>
        <end position="361"/>
    </location>
</feature>
<organism evidence="2 3">
    <name type="scientific">Alteromonas sediminis</name>
    <dbReference type="NCBI Taxonomy" id="2259342"/>
    <lineage>
        <taxon>Bacteria</taxon>
        <taxon>Pseudomonadati</taxon>
        <taxon>Pseudomonadota</taxon>
        <taxon>Gammaproteobacteria</taxon>
        <taxon>Alteromonadales</taxon>
        <taxon>Alteromonadaceae</taxon>
        <taxon>Alteromonas/Salinimonas group</taxon>
        <taxon>Alteromonas</taxon>
    </lineage>
</organism>
<evidence type="ECO:0000313" key="2">
    <source>
        <dbReference type="EMBL" id="RPJ68106.1"/>
    </source>
</evidence>
<dbReference type="Proteomes" id="UP000275281">
    <property type="component" value="Unassembled WGS sequence"/>
</dbReference>